<dbReference type="Pfam" id="PF08798">
    <property type="entry name" value="CRISPR_assoc"/>
    <property type="match status" value="1"/>
</dbReference>
<comment type="caution">
    <text evidence="1">The sequence shown here is derived from an EMBL/GenBank/DDBJ whole genome shotgun (WGS) entry which is preliminary data.</text>
</comment>
<dbReference type="SUPFAM" id="SSF117987">
    <property type="entry name" value="CRISPR-associated protein"/>
    <property type="match status" value="2"/>
</dbReference>
<dbReference type="Gene3D" id="3.30.70.1200">
    <property type="entry name" value="Crispr-associated protein, domain 1"/>
    <property type="match status" value="1"/>
</dbReference>
<dbReference type="SMART" id="SM01101">
    <property type="entry name" value="CRISPR_assoc"/>
    <property type="match status" value="1"/>
</dbReference>
<dbReference type="CDD" id="cd09727">
    <property type="entry name" value="Cas6_I-E"/>
    <property type="match status" value="1"/>
</dbReference>
<dbReference type="AlphaFoldDB" id="A0A5C4VR28"/>
<sequence>MYLTRMYLNPARRGTRALVGSPQKMHAAVLSAFPPGTPTETESGRVLWRLDVGKTHELTLLISSPVKPDLAHVVEQAGWPTGQDHWQSAPLSRLTERLETGQSWAFRLTANPVRSVAQGSGRGKRVGHATVQHQLEWLVERSADWGFDIGGRDGRLTADVVSRRGLSFERRSDGDRRQITLTTATYEGTLTVSDPKLLRLSMGHGLGRAKGYGCGLLTLAPRT</sequence>
<protein>
    <submittedName>
        <fullName evidence="1">Type I-E CRISPR-associated protein Cas6/Cse3/CasE</fullName>
    </submittedName>
</protein>
<evidence type="ECO:0000313" key="1">
    <source>
        <dbReference type="EMBL" id="TNM38291.1"/>
    </source>
</evidence>
<evidence type="ECO:0000313" key="2">
    <source>
        <dbReference type="Proteomes" id="UP000313231"/>
    </source>
</evidence>
<proteinExistence type="predicted"/>
<dbReference type="NCBIfam" id="TIGR01907">
    <property type="entry name" value="casE_Cse3"/>
    <property type="match status" value="1"/>
</dbReference>
<reference evidence="1 2" key="1">
    <citation type="journal article" date="2016" name="Int. J. Syst. Evol. Microbiol.">
        <title>Nocardioides albidus sp. nov., an actinobacterium isolated from garden soil.</title>
        <authorList>
            <person name="Singh H."/>
            <person name="Du J."/>
            <person name="Trinh H."/>
            <person name="Won K."/>
            <person name="Yang J.E."/>
            <person name="Yin C."/>
            <person name="Kook M."/>
            <person name="Yi T.H."/>
        </authorList>
    </citation>
    <scope>NUCLEOTIDE SEQUENCE [LARGE SCALE GENOMIC DNA]</scope>
    <source>
        <strain evidence="1 2">CCTCC AB 2015297</strain>
    </source>
</reference>
<organism evidence="1 2">
    <name type="scientific">Nocardioides albidus</name>
    <dbReference type="NCBI Taxonomy" id="1517589"/>
    <lineage>
        <taxon>Bacteria</taxon>
        <taxon>Bacillati</taxon>
        <taxon>Actinomycetota</taxon>
        <taxon>Actinomycetes</taxon>
        <taxon>Propionibacteriales</taxon>
        <taxon>Nocardioidaceae</taxon>
        <taxon>Nocardioides</taxon>
    </lineage>
</organism>
<dbReference type="EMBL" id="VDMP01000025">
    <property type="protein sequence ID" value="TNM38291.1"/>
    <property type="molecule type" value="Genomic_DNA"/>
</dbReference>
<gene>
    <name evidence="1" type="primary">cas6e</name>
    <name evidence="1" type="ORF">FHP29_13480</name>
</gene>
<dbReference type="InterPro" id="IPR010179">
    <property type="entry name" value="CRISPR-assoc_prot_Cse3"/>
</dbReference>
<name>A0A5C4VR28_9ACTN</name>
<keyword evidence="2" id="KW-1185">Reference proteome</keyword>
<accession>A0A5C4VR28</accession>
<dbReference type="OrthoDB" id="9795689at2"/>
<dbReference type="Proteomes" id="UP000313231">
    <property type="component" value="Unassembled WGS sequence"/>
</dbReference>
<dbReference type="Gene3D" id="3.30.70.1210">
    <property type="entry name" value="Crispr-associated protein, domain 2"/>
    <property type="match status" value="1"/>
</dbReference>